<dbReference type="InterPro" id="IPR029058">
    <property type="entry name" value="AB_hydrolase_fold"/>
</dbReference>
<dbReference type="GeneID" id="92364934"/>
<evidence type="ECO:0000313" key="2">
    <source>
        <dbReference type="EMBL" id="OII76003.1"/>
    </source>
</evidence>
<dbReference type="InterPro" id="IPR058055">
    <property type="entry name" value="PA-PLA1"/>
</dbReference>
<dbReference type="EMBL" id="LRBS01000069">
    <property type="protein sequence ID" value="OII76003.1"/>
    <property type="molecule type" value="Genomic_DNA"/>
</dbReference>
<dbReference type="OrthoDB" id="69269at2759"/>
<accession>A0A1J4MRD5</accession>
<dbReference type="AlphaFoldDB" id="A0A1J4MRD5"/>
<dbReference type="GO" id="GO:0005737">
    <property type="term" value="C:cytoplasm"/>
    <property type="evidence" value="ECO:0007669"/>
    <property type="project" value="TreeGrafter"/>
</dbReference>
<reference evidence="2 3" key="1">
    <citation type="submission" date="2016-10" db="EMBL/GenBank/DDBJ databases">
        <title>Reductive evolution of mitochondrial metabolism and differential evolution of invasion-related proteins in Cryptosporidium.</title>
        <authorList>
            <person name="Liu S."/>
            <person name="Roellig D.M."/>
            <person name="Guo Y."/>
            <person name="Li N."/>
            <person name="Frace M.A."/>
            <person name="Tang K."/>
            <person name="Zhang L."/>
            <person name="Feng Y."/>
            <person name="Xiao L."/>
        </authorList>
    </citation>
    <scope>NUCLEOTIDE SEQUENCE [LARGE SCALE GENOMIC DNA]</scope>
    <source>
        <strain evidence="2">30847</strain>
    </source>
</reference>
<dbReference type="VEuPathDB" id="CryptoDB:cand_007490"/>
<gene>
    <name evidence="2" type="ORF">cand_007490</name>
</gene>
<sequence>MSIVSEGPRSGDTESKRSEVSIGFSLQDFEDLQTDEEVEINESGDSLESYVSITSVILNTDNYKSSIHHLPPGSNSNYETYKGECCVTGYKDIESISVFHRKDITESYANFKYPLVRDDRKYNSTSTTSKYEYNISNNIDSDNNITEKLANGQSMDITDENDEFSSKCESSIHLGIGSNLKILRRNLNNASSETNSLNMNSFEGSLNDNKKYKYPFTRVPSITSKTSSATDTMSRAYTIDRPTNLTLKSNNCDSNELLEKKAPVIEGYGPFLPRKCKRPPHVILLVHGIGSNENTIAKNREEFVYQLESIKAHWFWEVDIDITVDTVDWKSPLVAFQDNMFDKITLQNKRDNRMFLNRAFGDLLYFMVPRYGDFIVAEVAKQLNSKIREYRFRTKEEPNVVLIGHSLGSIIAYELAARQQTRVTRSPIPELEFVVDHLFLWGSPLPALLVMIFPEYLKSGLTFSKDLGLVQQNQNNDTSILKKISNLKVYNIFHPYDPVAYRLEPLLYPGISPLPEPVVLPYWRNLAKRTYHQWDKDMENARRALYDGISGITSSISNVVLGGILGWGNDSEELKSTLEVNVVSSEQKVKNLYDESVISRFKSQISAGRGLNSIRNCDSIKNVSPTTNRSPLEYTSIEETNENFSMLKQEEIPNCPVRFDYQLQEGITEHYISSLAFLQSHTNYWRSRDAGFFLLWKIMDGFNPLVSSDEYKAAIEQLKQDQTEIDNIPYSSQKYSQSSEDIISE</sequence>
<dbReference type="Gene3D" id="3.40.50.1820">
    <property type="entry name" value="alpha/beta hydrolase"/>
    <property type="match status" value="1"/>
</dbReference>
<dbReference type="GO" id="GO:0004620">
    <property type="term" value="F:phospholipase activity"/>
    <property type="evidence" value="ECO:0007669"/>
    <property type="project" value="TreeGrafter"/>
</dbReference>
<dbReference type="PANTHER" id="PTHR23509:SF10">
    <property type="entry name" value="LD21067P"/>
    <property type="match status" value="1"/>
</dbReference>
<protein>
    <submittedName>
        <fullName evidence="2">DDHD domain-containing protein</fullName>
    </submittedName>
</protein>
<evidence type="ECO:0000259" key="1">
    <source>
        <dbReference type="PROSITE" id="PS51043"/>
    </source>
</evidence>
<dbReference type="SMART" id="SM01127">
    <property type="entry name" value="DDHD"/>
    <property type="match status" value="1"/>
</dbReference>
<dbReference type="GO" id="GO:0046872">
    <property type="term" value="F:metal ion binding"/>
    <property type="evidence" value="ECO:0007669"/>
    <property type="project" value="InterPro"/>
</dbReference>
<dbReference type="RefSeq" id="XP_067067849.1">
    <property type="nucleotide sequence ID" value="XM_067210989.1"/>
</dbReference>
<name>A0A1J4MRD5_9CRYT</name>
<dbReference type="PROSITE" id="PS51043">
    <property type="entry name" value="DDHD"/>
    <property type="match status" value="1"/>
</dbReference>
<dbReference type="Proteomes" id="UP000186804">
    <property type="component" value="Unassembled WGS sequence"/>
</dbReference>
<evidence type="ECO:0000313" key="3">
    <source>
        <dbReference type="Proteomes" id="UP000186804"/>
    </source>
</evidence>
<feature type="domain" description="DDHD" evidence="1">
    <location>
        <begin position="431"/>
        <end position="700"/>
    </location>
</feature>
<dbReference type="PANTHER" id="PTHR23509">
    <property type="entry name" value="PA-PL1 PHOSPHOLIPASE FAMILY"/>
    <property type="match status" value="1"/>
</dbReference>
<dbReference type="InterPro" id="IPR004177">
    <property type="entry name" value="DDHD_dom"/>
</dbReference>
<dbReference type="SUPFAM" id="SSF53474">
    <property type="entry name" value="alpha/beta-Hydrolases"/>
    <property type="match status" value="1"/>
</dbReference>
<dbReference type="Pfam" id="PF02862">
    <property type="entry name" value="DDHD"/>
    <property type="match status" value="1"/>
</dbReference>
<proteinExistence type="predicted"/>
<comment type="caution">
    <text evidence="2">The sequence shown here is derived from an EMBL/GenBank/DDBJ whole genome shotgun (WGS) entry which is preliminary data.</text>
</comment>
<organism evidence="2 3">
    <name type="scientific">Cryptosporidium andersoni</name>
    <dbReference type="NCBI Taxonomy" id="117008"/>
    <lineage>
        <taxon>Eukaryota</taxon>
        <taxon>Sar</taxon>
        <taxon>Alveolata</taxon>
        <taxon>Apicomplexa</taxon>
        <taxon>Conoidasida</taxon>
        <taxon>Coccidia</taxon>
        <taxon>Eucoccidiorida</taxon>
        <taxon>Eimeriorina</taxon>
        <taxon>Cryptosporidiidae</taxon>
        <taxon>Cryptosporidium</taxon>
    </lineage>
</organism>
<keyword evidence="3" id="KW-1185">Reference proteome</keyword>